<keyword evidence="3" id="KW-1185">Reference proteome</keyword>
<evidence type="ECO:0000313" key="2">
    <source>
        <dbReference type="EMBL" id="MCI4682164.1"/>
    </source>
</evidence>
<dbReference type="Proteomes" id="UP001139104">
    <property type="component" value="Unassembled WGS sequence"/>
</dbReference>
<feature type="transmembrane region" description="Helical" evidence="1">
    <location>
        <begin position="107"/>
        <end position="140"/>
    </location>
</feature>
<dbReference type="RefSeq" id="WP_243066193.1">
    <property type="nucleotide sequence ID" value="NZ_JAIVFK010000014.1"/>
</dbReference>
<feature type="transmembrane region" description="Helical" evidence="1">
    <location>
        <begin position="50"/>
        <end position="70"/>
    </location>
</feature>
<protein>
    <submittedName>
        <fullName evidence="2">Uncharacterized protein</fullName>
    </submittedName>
</protein>
<accession>A0ABS9Z3B3</accession>
<proteinExistence type="predicted"/>
<feature type="transmembrane region" description="Helical" evidence="1">
    <location>
        <begin position="6"/>
        <end position="29"/>
    </location>
</feature>
<keyword evidence="1" id="KW-0472">Membrane</keyword>
<keyword evidence="1" id="KW-1133">Transmembrane helix</keyword>
<sequence length="143" mass="15272">MGPAFLAVGGAVCLSVAIIEAWLIVAHFASSDGPVARLIPGGRDLVRSHIDYLMMALFLFVFYGLCRVMPFSPSLWIIAALCFGSFFNPFAFFVRAAKPGYLEAPPVWFKLMLTISCIATTVGYGVMAWTIAGASLAIAGQAS</sequence>
<feature type="transmembrane region" description="Helical" evidence="1">
    <location>
        <begin position="76"/>
        <end position="95"/>
    </location>
</feature>
<evidence type="ECO:0000313" key="3">
    <source>
        <dbReference type="Proteomes" id="UP001139104"/>
    </source>
</evidence>
<dbReference type="EMBL" id="JAIVFP010000001">
    <property type="protein sequence ID" value="MCI4682164.1"/>
    <property type="molecule type" value="Genomic_DNA"/>
</dbReference>
<evidence type="ECO:0000256" key="1">
    <source>
        <dbReference type="SAM" id="Phobius"/>
    </source>
</evidence>
<organism evidence="2 3">
    <name type="scientific">Candidatus Rhodoblastus alkanivorans</name>
    <dbReference type="NCBI Taxonomy" id="2954117"/>
    <lineage>
        <taxon>Bacteria</taxon>
        <taxon>Pseudomonadati</taxon>
        <taxon>Pseudomonadota</taxon>
        <taxon>Alphaproteobacteria</taxon>
        <taxon>Hyphomicrobiales</taxon>
        <taxon>Rhodoblastaceae</taxon>
        <taxon>Rhodoblastus</taxon>
    </lineage>
</organism>
<name>A0ABS9Z3B3_9HYPH</name>
<comment type="caution">
    <text evidence="2">The sequence shown here is derived from an EMBL/GenBank/DDBJ whole genome shotgun (WGS) entry which is preliminary data.</text>
</comment>
<keyword evidence="1" id="KW-0812">Transmembrane</keyword>
<reference evidence="2" key="1">
    <citation type="journal article" date="2022" name="ISME J.">
        <title>Identification of active gaseous-alkane degraders at natural gas seeps.</title>
        <authorList>
            <person name="Farhan Ul Haque M."/>
            <person name="Hernandez M."/>
            <person name="Crombie A.T."/>
            <person name="Murrell J.C."/>
        </authorList>
    </citation>
    <scope>NUCLEOTIDE SEQUENCE</scope>
    <source>
        <strain evidence="2">PC2</strain>
    </source>
</reference>
<gene>
    <name evidence="2" type="ORF">K2U94_05200</name>
</gene>